<evidence type="ECO:0000313" key="3">
    <source>
        <dbReference type="Proteomes" id="UP001501588"/>
    </source>
</evidence>
<keyword evidence="1" id="KW-1133">Transmembrane helix</keyword>
<dbReference type="RefSeq" id="WP_343897566.1">
    <property type="nucleotide sequence ID" value="NZ_BAAAFZ010000077.1"/>
</dbReference>
<sequence length="71" mass="7274">MLQLLGSTSFLPSCILAGVGLMFVVLVVALPAAHALALIAGTAVAAGLVVARLRRETAASRPVEHRVRAKA</sequence>
<keyword evidence="3" id="KW-1185">Reference proteome</keyword>
<dbReference type="Proteomes" id="UP001501588">
    <property type="component" value="Unassembled WGS sequence"/>
</dbReference>
<evidence type="ECO:0000256" key="1">
    <source>
        <dbReference type="SAM" id="Phobius"/>
    </source>
</evidence>
<organism evidence="2 3">
    <name type="scientific">Craurococcus roseus</name>
    <dbReference type="NCBI Taxonomy" id="77585"/>
    <lineage>
        <taxon>Bacteria</taxon>
        <taxon>Pseudomonadati</taxon>
        <taxon>Pseudomonadota</taxon>
        <taxon>Alphaproteobacteria</taxon>
        <taxon>Acetobacterales</taxon>
        <taxon>Acetobacteraceae</taxon>
        <taxon>Craurococcus</taxon>
    </lineage>
</organism>
<feature type="transmembrane region" description="Helical" evidence="1">
    <location>
        <begin position="35"/>
        <end position="53"/>
    </location>
</feature>
<feature type="transmembrane region" description="Helical" evidence="1">
    <location>
        <begin position="9"/>
        <end position="29"/>
    </location>
</feature>
<reference evidence="3" key="1">
    <citation type="journal article" date="2019" name="Int. J. Syst. Evol. Microbiol.">
        <title>The Global Catalogue of Microorganisms (GCM) 10K type strain sequencing project: providing services to taxonomists for standard genome sequencing and annotation.</title>
        <authorList>
            <consortium name="The Broad Institute Genomics Platform"/>
            <consortium name="The Broad Institute Genome Sequencing Center for Infectious Disease"/>
            <person name="Wu L."/>
            <person name="Ma J."/>
        </authorList>
    </citation>
    <scope>NUCLEOTIDE SEQUENCE [LARGE SCALE GENOMIC DNA]</scope>
    <source>
        <strain evidence="3">JCM 9933</strain>
    </source>
</reference>
<keyword evidence="1" id="KW-0812">Transmembrane</keyword>
<name>A0ABP3R4M0_9PROT</name>
<accession>A0ABP3R4M0</accession>
<evidence type="ECO:0000313" key="2">
    <source>
        <dbReference type="EMBL" id="GAA0601269.1"/>
    </source>
</evidence>
<dbReference type="EMBL" id="BAAAFZ010000077">
    <property type="protein sequence ID" value="GAA0601269.1"/>
    <property type="molecule type" value="Genomic_DNA"/>
</dbReference>
<gene>
    <name evidence="2" type="ORF">GCM10009416_43940</name>
</gene>
<protein>
    <submittedName>
        <fullName evidence="2">Uncharacterized protein</fullName>
    </submittedName>
</protein>
<proteinExistence type="predicted"/>
<keyword evidence="1" id="KW-0472">Membrane</keyword>
<comment type="caution">
    <text evidence="2">The sequence shown here is derived from an EMBL/GenBank/DDBJ whole genome shotgun (WGS) entry which is preliminary data.</text>
</comment>